<evidence type="ECO:0000313" key="2">
    <source>
        <dbReference type="EMBL" id="MCE3052425.1"/>
    </source>
</evidence>
<protein>
    <submittedName>
        <fullName evidence="2">Uncharacterized protein</fullName>
    </submittedName>
</protein>
<feature type="region of interest" description="Disordered" evidence="1">
    <location>
        <begin position="1"/>
        <end position="55"/>
    </location>
</feature>
<dbReference type="Proteomes" id="UP000823775">
    <property type="component" value="Unassembled WGS sequence"/>
</dbReference>
<keyword evidence="3" id="KW-1185">Reference proteome</keyword>
<feature type="non-terminal residue" evidence="2">
    <location>
        <position position="1"/>
    </location>
</feature>
<proteinExistence type="predicted"/>
<accession>A0ABS8WNN2</accession>
<organism evidence="2 3">
    <name type="scientific">Datura stramonium</name>
    <name type="common">Jimsonweed</name>
    <name type="synonym">Common thornapple</name>
    <dbReference type="NCBI Taxonomy" id="4076"/>
    <lineage>
        <taxon>Eukaryota</taxon>
        <taxon>Viridiplantae</taxon>
        <taxon>Streptophyta</taxon>
        <taxon>Embryophyta</taxon>
        <taxon>Tracheophyta</taxon>
        <taxon>Spermatophyta</taxon>
        <taxon>Magnoliopsida</taxon>
        <taxon>eudicotyledons</taxon>
        <taxon>Gunneridae</taxon>
        <taxon>Pentapetalae</taxon>
        <taxon>asterids</taxon>
        <taxon>lamiids</taxon>
        <taxon>Solanales</taxon>
        <taxon>Solanaceae</taxon>
        <taxon>Solanoideae</taxon>
        <taxon>Datureae</taxon>
        <taxon>Datura</taxon>
    </lineage>
</organism>
<dbReference type="EMBL" id="JACEIK010009581">
    <property type="protein sequence ID" value="MCE3052425.1"/>
    <property type="molecule type" value="Genomic_DNA"/>
</dbReference>
<name>A0ABS8WNN2_DATST</name>
<reference evidence="2 3" key="1">
    <citation type="journal article" date="2021" name="BMC Genomics">
        <title>Datura genome reveals duplications of psychoactive alkaloid biosynthetic genes and high mutation rate following tissue culture.</title>
        <authorList>
            <person name="Rajewski A."/>
            <person name="Carter-House D."/>
            <person name="Stajich J."/>
            <person name="Litt A."/>
        </authorList>
    </citation>
    <scope>NUCLEOTIDE SEQUENCE [LARGE SCALE GENOMIC DNA]</scope>
    <source>
        <strain evidence="2">AR-01</strain>
    </source>
</reference>
<sequence>ATPRPSSIRPGTTHMPHSNAEARRTGSVGAYGHTRRSNISAFSAVTRGRSSRQKL</sequence>
<evidence type="ECO:0000313" key="3">
    <source>
        <dbReference type="Proteomes" id="UP000823775"/>
    </source>
</evidence>
<comment type="caution">
    <text evidence="2">The sequence shown here is derived from an EMBL/GenBank/DDBJ whole genome shotgun (WGS) entry which is preliminary data.</text>
</comment>
<gene>
    <name evidence="2" type="ORF">HAX54_052594</name>
</gene>
<evidence type="ECO:0000256" key="1">
    <source>
        <dbReference type="SAM" id="MobiDB-lite"/>
    </source>
</evidence>